<dbReference type="RefSeq" id="WP_104410141.1">
    <property type="nucleotide sequence ID" value="NZ_PTIS01000011.1"/>
</dbReference>
<sequence length="132" mass="15605">MKKDEIIDFLLEREISEVEEIPYKNDILVLRAYYDFDEEEMKAAKAYANDECKSEEEDSEWYDDFLLPYLSDVAIDNVGDLVEDLMEEFEVEGQYVSYDIPKENCKYNEFILAVCAKNKELDIEDILNELNL</sequence>
<dbReference type="EMBL" id="PTIS01000011">
    <property type="protein sequence ID" value="PPK48009.1"/>
    <property type="molecule type" value="Genomic_DNA"/>
</dbReference>
<dbReference type="STRING" id="37659.GCA_000703125_00209"/>
<organism evidence="1 2">
    <name type="scientific">Clostridium algidicarnis DSM 15099</name>
    <dbReference type="NCBI Taxonomy" id="1121295"/>
    <lineage>
        <taxon>Bacteria</taxon>
        <taxon>Bacillati</taxon>
        <taxon>Bacillota</taxon>
        <taxon>Clostridia</taxon>
        <taxon>Eubacteriales</taxon>
        <taxon>Clostridiaceae</taxon>
        <taxon>Clostridium</taxon>
    </lineage>
</organism>
<accession>A0A2S6FX20</accession>
<dbReference type="OrthoDB" id="1937284at2"/>
<protein>
    <submittedName>
        <fullName evidence="1">Uncharacterized protein</fullName>
    </submittedName>
</protein>
<dbReference type="AlphaFoldDB" id="A0A2S6FX20"/>
<dbReference type="Proteomes" id="UP000239863">
    <property type="component" value="Unassembled WGS sequence"/>
</dbReference>
<comment type="caution">
    <text evidence="1">The sequence shown here is derived from an EMBL/GenBank/DDBJ whole genome shotgun (WGS) entry which is preliminary data.</text>
</comment>
<reference evidence="1 2" key="1">
    <citation type="submission" date="2018-02" db="EMBL/GenBank/DDBJ databases">
        <title>Genomic Encyclopedia of Archaeal and Bacterial Type Strains, Phase II (KMG-II): from individual species to whole genera.</title>
        <authorList>
            <person name="Goeker M."/>
        </authorList>
    </citation>
    <scope>NUCLEOTIDE SEQUENCE [LARGE SCALE GENOMIC DNA]</scope>
    <source>
        <strain evidence="1 2">DSM 15099</strain>
    </source>
</reference>
<gene>
    <name evidence="1" type="ORF">BD821_11169</name>
</gene>
<proteinExistence type="predicted"/>
<evidence type="ECO:0000313" key="2">
    <source>
        <dbReference type="Proteomes" id="UP000239863"/>
    </source>
</evidence>
<evidence type="ECO:0000313" key="1">
    <source>
        <dbReference type="EMBL" id="PPK48009.1"/>
    </source>
</evidence>
<name>A0A2S6FX20_9CLOT</name>